<dbReference type="PATRIC" id="fig|1389415.4.peg.4538"/>
<keyword evidence="10" id="KW-0067">ATP-binding</keyword>
<keyword evidence="10" id="KW-0547">Nucleotide-binding</keyword>
<comment type="similarity">
    <text evidence="6">Belongs to the ABC-4 integral membrane protein family.</text>
</comment>
<feature type="transmembrane region" description="Helical" evidence="7">
    <location>
        <begin position="337"/>
        <end position="367"/>
    </location>
</feature>
<dbReference type="Pfam" id="PF12704">
    <property type="entry name" value="MacB_PCD"/>
    <property type="match status" value="1"/>
</dbReference>
<keyword evidence="5 7" id="KW-0472">Membrane</keyword>
<name>U7QU47_PHOTE</name>
<feature type="transmembrane region" description="Helical" evidence="7">
    <location>
        <begin position="373"/>
        <end position="395"/>
    </location>
</feature>
<dbReference type="AlphaFoldDB" id="U7QU47"/>
<gene>
    <name evidence="10" type="ORF">O185_22710</name>
</gene>
<evidence type="ECO:0000259" key="9">
    <source>
        <dbReference type="Pfam" id="PF12704"/>
    </source>
</evidence>
<evidence type="ECO:0000256" key="3">
    <source>
        <dbReference type="ARBA" id="ARBA00022692"/>
    </source>
</evidence>
<comment type="caution">
    <text evidence="10">The sequence shown here is derived from an EMBL/GenBank/DDBJ whole genome shotgun (WGS) entry which is preliminary data.</text>
</comment>
<evidence type="ECO:0000256" key="7">
    <source>
        <dbReference type="SAM" id="Phobius"/>
    </source>
</evidence>
<evidence type="ECO:0000313" key="10">
    <source>
        <dbReference type="EMBL" id="ERT10817.1"/>
    </source>
</evidence>
<reference evidence="10 11" key="1">
    <citation type="submission" date="2013-10" db="EMBL/GenBank/DDBJ databases">
        <title>Whole Genome Shotgun Sequence of Photorhabdus temperata J3.</title>
        <authorList>
            <person name="Park G.-S."/>
            <person name="Hong S.-J."/>
            <person name="Shin J.-H."/>
        </authorList>
    </citation>
    <scope>NUCLEOTIDE SEQUENCE [LARGE SCALE GENOMIC DNA]</scope>
    <source>
        <strain evidence="10 11">J3</strain>
    </source>
</reference>
<dbReference type="Proteomes" id="UP000017133">
    <property type="component" value="Unassembled WGS sequence"/>
</dbReference>
<feature type="transmembrane region" description="Helical" evidence="7">
    <location>
        <begin position="287"/>
        <end position="316"/>
    </location>
</feature>
<dbReference type="GO" id="GO:0005524">
    <property type="term" value="F:ATP binding"/>
    <property type="evidence" value="ECO:0007669"/>
    <property type="project" value="UniProtKB-KW"/>
</dbReference>
<feature type="domain" description="MacB-like periplasmic core" evidence="9">
    <location>
        <begin position="43"/>
        <end position="255"/>
    </location>
</feature>
<keyword evidence="2" id="KW-1003">Cell membrane</keyword>
<dbReference type="GO" id="GO:0022857">
    <property type="term" value="F:transmembrane transporter activity"/>
    <property type="evidence" value="ECO:0007669"/>
    <property type="project" value="TreeGrafter"/>
</dbReference>
<evidence type="ECO:0000259" key="8">
    <source>
        <dbReference type="Pfam" id="PF02687"/>
    </source>
</evidence>
<sequence length="413" mass="44541">MQRELRMIDGQLHDNSQSSNYGMSALMIWREAWCNLMATGRSTLLALSGIAIGCASIVAFINTGHNATLAALKMFSGLDINVITANLNSYSHGVDNTSIKMADLTTAIPSLSSAAPWIYYPSPGRYNGKTETFTMIGSSADLEKVMQLQLSHGRFISDYDQHSPYLVIGNEVAVTLSQGNPSRILGEQIQIGNYLYTVIGIFDIKGQNPIFPFSLDSVVIAPINAMRKISPNTDLNGIIARTITTATTETDAKDLLALLKRKFPAVEIDVRVAQQLLKGQADQSKTFSFMLIGLAGISLLTGGIAISNVMLMNVSARRKEIGLRMALGARPHDIRRLFLYEAVSLTLAGAILGTLTGVIVSFLFVLYSGWSFSLAPLSIPLGIGSSIVAGLISGFHPAHKASQMEPVQALRDD</sequence>
<dbReference type="EMBL" id="AXDT01000264">
    <property type="protein sequence ID" value="ERT10817.1"/>
    <property type="molecule type" value="Genomic_DNA"/>
</dbReference>
<comment type="subcellular location">
    <subcellularLocation>
        <location evidence="1">Cell membrane</location>
        <topology evidence="1">Multi-pass membrane protein</topology>
    </subcellularLocation>
</comment>
<dbReference type="InterPro" id="IPR025857">
    <property type="entry name" value="MacB_PCD"/>
</dbReference>
<dbReference type="InterPro" id="IPR050250">
    <property type="entry name" value="Macrolide_Exporter_MacB"/>
</dbReference>
<evidence type="ECO:0000256" key="2">
    <source>
        <dbReference type="ARBA" id="ARBA00022475"/>
    </source>
</evidence>
<feature type="transmembrane region" description="Helical" evidence="7">
    <location>
        <begin position="44"/>
        <end position="61"/>
    </location>
</feature>
<evidence type="ECO:0000256" key="4">
    <source>
        <dbReference type="ARBA" id="ARBA00022989"/>
    </source>
</evidence>
<dbReference type="Pfam" id="PF02687">
    <property type="entry name" value="FtsX"/>
    <property type="match status" value="1"/>
</dbReference>
<proteinExistence type="inferred from homology"/>
<organism evidence="10 11">
    <name type="scientific">Photorhabdus temperata J3</name>
    <dbReference type="NCBI Taxonomy" id="1389415"/>
    <lineage>
        <taxon>Bacteria</taxon>
        <taxon>Pseudomonadati</taxon>
        <taxon>Pseudomonadota</taxon>
        <taxon>Gammaproteobacteria</taxon>
        <taxon>Enterobacterales</taxon>
        <taxon>Morganellaceae</taxon>
        <taxon>Photorhabdus</taxon>
    </lineage>
</organism>
<evidence type="ECO:0000313" key="11">
    <source>
        <dbReference type="Proteomes" id="UP000017133"/>
    </source>
</evidence>
<keyword evidence="3 7" id="KW-0812">Transmembrane</keyword>
<keyword evidence="11" id="KW-1185">Reference proteome</keyword>
<dbReference type="GO" id="GO:0005886">
    <property type="term" value="C:plasma membrane"/>
    <property type="evidence" value="ECO:0007669"/>
    <property type="project" value="UniProtKB-SubCell"/>
</dbReference>
<dbReference type="InterPro" id="IPR003838">
    <property type="entry name" value="ABC3_permease_C"/>
</dbReference>
<evidence type="ECO:0000256" key="1">
    <source>
        <dbReference type="ARBA" id="ARBA00004651"/>
    </source>
</evidence>
<dbReference type="PANTHER" id="PTHR30572:SF4">
    <property type="entry name" value="ABC TRANSPORTER PERMEASE YTRF"/>
    <property type="match status" value="1"/>
</dbReference>
<keyword evidence="4 7" id="KW-1133">Transmembrane helix</keyword>
<accession>U7QU47</accession>
<protein>
    <submittedName>
        <fullName evidence="10">Macrolide ABC transporter ATP-binding protein</fullName>
    </submittedName>
</protein>
<evidence type="ECO:0000256" key="5">
    <source>
        <dbReference type="ARBA" id="ARBA00023136"/>
    </source>
</evidence>
<dbReference type="PANTHER" id="PTHR30572">
    <property type="entry name" value="MEMBRANE COMPONENT OF TRANSPORTER-RELATED"/>
    <property type="match status" value="1"/>
</dbReference>
<evidence type="ECO:0000256" key="6">
    <source>
        <dbReference type="ARBA" id="ARBA00038076"/>
    </source>
</evidence>
<feature type="domain" description="ABC3 transporter permease C-terminal" evidence="8">
    <location>
        <begin position="294"/>
        <end position="406"/>
    </location>
</feature>